<keyword evidence="1" id="KW-0677">Repeat</keyword>
<dbReference type="RefSeq" id="WP_011826327.1">
    <property type="nucleotide sequence ID" value="NC_008820.1"/>
</dbReference>
<keyword evidence="2" id="KW-1133">Transmembrane helix</keyword>
<name>A2CAC9_PROM3</name>
<gene>
    <name evidence="3" type="ordered locus">P9303_16951</name>
</gene>
<proteinExistence type="predicted"/>
<dbReference type="HOGENOM" id="CLU_066336_3_0_3"/>
<organism evidence="3 4">
    <name type="scientific">Prochlorococcus marinus (strain MIT 9303)</name>
    <dbReference type="NCBI Taxonomy" id="59922"/>
    <lineage>
        <taxon>Bacteria</taxon>
        <taxon>Bacillati</taxon>
        <taxon>Cyanobacteriota</taxon>
        <taxon>Cyanophyceae</taxon>
        <taxon>Synechococcales</taxon>
        <taxon>Prochlorococcaceae</taxon>
        <taxon>Prochlorococcus</taxon>
    </lineage>
</organism>
<evidence type="ECO:0008006" key="5">
    <source>
        <dbReference type="Google" id="ProtNLM"/>
    </source>
</evidence>
<reference evidence="3 4" key="1">
    <citation type="journal article" date="2007" name="PLoS Genet.">
        <title>Patterns and implications of gene gain and loss in the evolution of Prochlorococcus.</title>
        <authorList>
            <person name="Kettler G.C."/>
            <person name="Martiny A.C."/>
            <person name="Huang K."/>
            <person name="Zucker J."/>
            <person name="Coleman M.L."/>
            <person name="Rodrigue S."/>
            <person name="Chen F."/>
            <person name="Lapidus A."/>
            <person name="Ferriera S."/>
            <person name="Johnson J."/>
            <person name="Steglich C."/>
            <person name="Church G.M."/>
            <person name="Richardson P."/>
            <person name="Chisholm S.W."/>
        </authorList>
    </citation>
    <scope>NUCLEOTIDE SEQUENCE [LARGE SCALE GENOMIC DNA]</scope>
    <source>
        <strain evidence="3 4">MIT 9303</strain>
    </source>
</reference>
<dbReference type="Gene3D" id="2.160.20.80">
    <property type="entry name" value="E3 ubiquitin-protein ligase SopA"/>
    <property type="match status" value="1"/>
</dbReference>
<accession>A2CAC9</accession>
<dbReference type="PANTHER" id="PTHR47485">
    <property type="entry name" value="THYLAKOID LUMENAL 17.4 KDA PROTEIN, CHLOROPLASTIC"/>
    <property type="match status" value="1"/>
</dbReference>
<evidence type="ECO:0000256" key="1">
    <source>
        <dbReference type="ARBA" id="ARBA00022737"/>
    </source>
</evidence>
<protein>
    <recommendedName>
        <fullName evidence="5">Secreted effector protein pipB2</fullName>
    </recommendedName>
</protein>
<feature type="transmembrane region" description="Helical" evidence="2">
    <location>
        <begin position="32"/>
        <end position="51"/>
    </location>
</feature>
<sequence length="198" mass="21418">MTRGLAGNCHNVTAQTTGSLQFSSFMNLSPCWWNRCRAVLLSGLVILVLGLTESPVMAIIPPEFRGGQAIEEISKDMHGRDLKEQNFLKADLRGVDLSEADLRGAVFNSSQLQEADLQGADLENVVAFASRFDGADLRGANFTNAMLMQSQFKDALIEGADFSNAVLDRRQQNELCSRANGTNAVSGSNTIDSLGCRS</sequence>
<dbReference type="Proteomes" id="UP000002274">
    <property type="component" value="Chromosome"/>
</dbReference>
<dbReference type="Pfam" id="PF00805">
    <property type="entry name" value="Pentapeptide"/>
    <property type="match status" value="2"/>
</dbReference>
<dbReference type="EMBL" id="CP000554">
    <property type="protein sequence ID" value="ABM78439.1"/>
    <property type="molecule type" value="Genomic_DNA"/>
</dbReference>
<keyword evidence="2" id="KW-0472">Membrane</keyword>
<dbReference type="KEGG" id="pmf:P9303_16951"/>
<dbReference type="STRING" id="59922.P9303_16951"/>
<evidence type="ECO:0000313" key="4">
    <source>
        <dbReference type="Proteomes" id="UP000002274"/>
    </source>
</evidence>
<evidence type="ECO:0000313" key="3">
    <source>
        <dbReference type="EMBL" id="ABM78439.1"/>
    </source>
</evidence>
<dbReference type="InterPro" id="IPR001646">
    <property type="entry name" value="5peptide_repeat"/>
</dbReference>
<dbReference type="PANTHER" id="PTHR47485:SF1">
    <property type="entry name" value="THYLAKOID LUMENAL 17.4 KDA PROTEIN, CHLOROPLASTIC"/>
    <property type="match status" value="1"/>
</dbReference>
<evidence type="ECO:0000256" key="2">
    <source>
        <dbReference type="SAM" id="Phobius"/>
    </source>
</evidence>
<dbReference type="BioCyc" id="PMAR59922:G1G80-1473-MONOMER"/>
<dbReference type="AlphaFoldDB" id="A2CAC9"/>
<keyword evidence="2" id="KW-0812">Transmembrane</keyword>
<dbReference type="SUPFAM" id="SSF141571">
    <property type="entry name" value="Pentapeptide repeat-like"/>
    <property type="match status" value="1"/>
</dbReference>